<feature type="binding site" evidence="2">
    <location>
        <begin position="130"/>
        <end position="134"/>
    </location>
    <ligand>
        <name>substrate</name>
    </ligand>
</feature>
<comment type="cofactor">
    <cofactor evidence="2">
        <name>Fe(2+)</name>
        <dbReference type="ChEBI" id="CHEBI:29033"/>
    </cofactor>
    <text evidence="2">Binds 1 Fe(2+) ion per subunit.</text>
</comment>
<organism evidence="4 5">
    <name type="scientific">Mycoplasma zalophi</name>
    <dbReference type="NCBI Taxonomy" id="191287"/>
    <lineage>
        <taxon>Bacteria</taxon>
        <taxon>Bacillati</taxon>
        <taxon>Mycoplasmatota</taxon>
        <taxon>Mollicutes</taxon>
        <taxon>Mycoplasmataceae</taxon>
        <taxon>Mycoplasma</taxon>
    </lineage>
</organism>
<evidence type="ECO:0000313" key="5">
    <source>
        <dbReference type="Proteomes" id="UP000718793"/>
    </source>
</evidence>
<feature type="binding site" evidence="2">
    <location>
        <position position="108"/>
    </location>
    <ligand>
        <name>Fe cation</name>
        <dbReference type="ChEBI" id="CHEBI:24875"/>
    </ligand>
</feature>
<sequence>MTILGIETSHDDTSISILENSKVIKLVTLTQTQIHKQYGGTVPEIASRLHVENIYKAIKEIKKDYDLNKVDLIAYTATPGLIGALQIGFLAAHGLSLALNKPIVPINHLDGHFFSGSINNKITYPALCLLVSGGHTQIIYAKNHLDLNIIGQTLDDAVGETYDKVGRKMGLEFPAGPKIDQIAYNNTKQLNSKFHLPITENKYDFSLSGIKTQFINYINNFINRNQEIPVNEIACDFQNLMVEYLKSKMQAAIKEYKPKSIILAGGVSANLSIRKMFLTLHENAIIPDLKYATDNAAMIAQAAKIFYQGTINKKNTENN</sequence>
<keyword evidence="5" id="KW-1185">Reference proteome</keyword>
<dbReference type="PANTHER" id="PTHR11735:SF6">
    <property type="entry name" value="TRNA N6-ADENOSINE THREONYLCARBAMOYLTRANSFERASE, MITOCHONDRIAL"/>
    <property type="match status" value="1"/>
</dbReference>
<reference evidence="4" key="1">
    <citation type="submission" date="2021-06" db="EMBL/GenBank/DDBJ databases">
        <title>Novel Mycoplasma species detected in California sea lions (Zalophus californianus) from the USA.</title>
        <authorList>
            <person name="Volokhov D.V."/>
            <person name="Furtak V.A."/>
            <person name="Zagorodnyaya T.A."/>
        </authorList>
    </citation>
    <scope>NUCLEOTIDE SEQUENCE [LARGE SCALE GENOMIC DNA]</scope>
    <source>
        <strain evidence="4">CSL 5346</strain>
    </source>
</reference>
<dbReference type="PANTHER" id="PTHR11735">
    <property type="entry name" value="TRNA N6-ADENOSINE THREONYLCARBAMOYLTRANSFERASE"/>
    <property type="match status" value="1"/>
</dbReference>
<proteinExistence type="inferred from homology"/>
<name>A0ABS6DPH3_9MOLU</name>
<dbReference type="InterPro" id="IPR000905">
    <property type="entry name" value="Gcp-like_dom"/>
</dbReference>
<evidence type="ECO:0000256" key="1">
    <source>
        <dbReference type="ARBA" id="ARBA00023004"/>
    </source>
</evidence>
<dbReference type="GO" id="GO:0061711">
    <property type="term" value="F:tRNA N(6)-L-threonylcarbamoyladenine synthase activity"/>
    <property type="evidence" value="ECO:0007669"/>
    <property type="project" value="UniProtKB-EC"/>
</dbReference>
<feature type="binding site" evidence="2">
    <location>
        <position position="180"/>
    </location>
    <ligand>
        <name>substrate</name>
    </ligand>
</feature>
<keyword evidence="2 4" id="KW-0808">Transferase</keyword>
<feature type="binding site" evidence="2">
    <location>
        <position position="163"/>
    </location>
    <ligand>
        <name>substrate</name>
    </ligand>
</feature>
<keyword evidence="1 2" id="KW-0408">Iron</keyword>
<feature type="binding site" evidence="2">
    <location>
        <position position="270"/>
    </location>
    <ligand>
        <name>substrate</name>
    </ligand>
</feature>
<comment type="function">
    <text evidence="2">Required for the formation of a threonylcarbamoyl group on adenosine at position 37 (t(6)A37) in tRNAs that read codons beginning with adenine. Is involved in the transfer of the threonylcarbamoyl moiety of threonylcarbamoyl-AMP (TC-AMP) to the N6 group of A37, together with TsaE and TsaB. TsaD likely plays a direct catalytic role in this reaction.</text>
</comment>
<comment type="similarity">
    <text evidence="2">Belongs to the KAE1 / TsaD family.</text>
</comment>
<dbReference type="RefSeq" id="WP_216488614.1">
    <property type="nucleotide sequence ID" value="NZ_JAHMHH010000001.1"/>
</dbReference>
<dbReference type="InterPro" id="IPR022450">
    <property type="entry name" value="TsaD"/>
</dbReference>
<comment type="caution">
    <text evidence="4">The sequence shown here is derived from an EMBL/GenBank/DDBJ whole genome shotgun (WGS) entry which is preliminary data.</text>
</comment>
<protein>
    <recommendedName>
        <fullName evidence="2">tRNA N6-adenosine threonylcarbamoyltransferase</fullName>
        <ecNumber evidence="2">2.3.1.234</ecNumber>
    </recommendedName>
    <alternativeName>
        <fullName evidence="2">N6-L-threonylcarbamoyladenine synthase</fullName>
        <shortName evidence="2">t(6)A synthase</shortName>
    </alternativeName>
    <alternativeName>
        <fullName evidence="2">t(6)A37 threonylcarbamoyladenosine biosynthesis protein TsaD</fullName>
    </alternativeName>
    <alternativeName>
        <fullName evidence="2">tRNA threonylcarbamoyladenosine biosynthesis protein TsaD</fullName>
    </alternativeName>
</protein>
<accession>A0ABS6DPH3</accession>
<feature type="binding site" evidence="2">
    <location>
        <position position="176"/>
    </location>
    <ligand>
        <name>substrate</name>
    </ligand>
</feature>
<gene>
    <name evidence="2 4" type="primary">tsaD</name>
    <name evidence="4" type="ORF">KQ875_01285</name>
</gene>
<comment type="subcellular location">
    <subcellularLocation>
        <location evidence="2">Cytoplasm</location>
    </subcellularLocation>
</comment>
<dbReference type="EC" id="2.3.1.234" evidence="2"/>
<dbReference type="NCBIfam" id="TIGR03723">
    <property type="entry name" value="T6A_TsaD_YgjD"/>
    <property type="match status" value="1"/>
</dbReference>
<comment type="catalytic activity">
    <reaction evidence="2">
        <text>L-threonylcarbamoyladenylate + adenosine(37) in tRNA = N(6)-L-threonylcarbamoyladenosine(37) in tRNA + AMP + H(+)</text>
        <dbReference type="Rhea" id="RHEA:37059"/>
        <dbReference type="Rhea" id="RHEA-COMP:10162"/>
        <dbReference type="Rhea" id="RHEA-COMP:10163"/>
        <dbReference type="ChEBI" id="CHEBI:15378"/>
        <dbReference type="ChEBI" id="CHEBI:73682"/>
        <dbReference type="ChEBI" id="CHEBI:74411"/>
        <dbReference type="ChEBI" id="CHEBI:74418"/>
        <dbReference type="ChEBI" id="CHEBI:456215"/>
        <dbReference type="EC" id="2.3.1.234"/>
    </reaction>
</comment>
<keyword evidence="2" id="KW-0963">Cytoplasm</keyword>
<feature type="binding site" evidence="2">
    <location>
        <position position="294"/>
    </location>
    <ligand>
        <name>Fe cation</name>
        <dbReference type="ChEBI" id="CHEBI:24875"/>
    </ligand>
</feature>
<keyword evidence="2" id="KW-0819">tRNA processing</keyword>
<evidence type="ECO:0000256" key="2">
    <source>
        <dbReference type="HAMAP-Rule" id="MF_01445"/>
    </source>
</evidence>
<evidence type="ECO:0000313" key="4">
    <source>
        <dbReference type="EMBL" id="MBU4692227.1"/>
    </source>
</evidence>
<dbReference type="NCBIfam" id="TIGR00329">
    <property type="entry name" value="gcp_kae1"/>
    <property type="match status" value="1"/>
</dbReference>
<keyword evidence="2 4" id="KW-0012">Acyltransferase</keyword>
<keyword evidence="2" id="KW-0479">Metal-binding</keyword>
<evidence type="ECO:0000259" key="3">
    <source>
        <dbReference type="Pfam" id="PF00814"/>
    </source>
</evidence>
<feature type="binding site" evidence="2">
    <location>
        <position position="112"/>
    </location>
    <ligand>
        <name>Fe cation</name>
        <dbReference type="ChEBI" id="CHEBI:24875"/>
    </ligand>
</feature>
<dbReference type="HAMAP" id="MF_01445">
    <property type="entry name" value="TsaD"/>
    <property type="match status" value="1"/>
</dbReference>
<dbReference type="Proteomes" id="UP000718793">
    <property type="component" value="Unassembled WGS sequence"/>
</dbReference>
<dbReference type="InterPro" id="IPR017861">
    <property type="entry name" value="KAE1/TsaD"/>
</dbReference>
<dbReference type="Pfam" id="PF00814">
    <property type="entry name" value="TsaD"/>
    <property type="match status" value="1"/>
</dbReference>
<dbReference type="EMBL" id="JAHMHH010000001">
    <property type="protein sequence ID" value="MBU4692227.1"/>
    <property type="molecule type" value="Genomic_DNA"/>
</dbReference>
<feature type="domain" description="Gcp-like" evidence="3">
    <location>
        <begin position="23"/>
        <end position="300"/>
    </location>
</feature>